<feature type="non-terminal residue" evidence="2">
    <location>
        <position position="240"/>
    </location>
</feature>
<accession>A0A812ZRI2</accession>
<feature type="non-terminal residue" evidence="2">
    <location>
        <position position="1"/>
    </location>
</feature>
<feature type="compositionally biased region" description="Basic residues" evidence="1">
    <location>
        <begin position="24"/>
        <end position="35"/>
    </location>
</feature>
<dbReference type="AlphaFoldDB" id="A0A812ZRI2"/>
<protein>
    <submittedName>
        <fullName evidence="2">Uncharacterized protein</fullName>
    </submittedName>
</protein>
<evidence type="ECO:0000256" key="1">
    <source>
        <dbReference type="SAM" id="MobiDB-lite"/>
    </source>
</evidence>
<proteinExistence type="predicted"/>
<feature type="region of interest" description="Disordered" evidence="1">
    <location>
        <begin position="148"/>
        <end position="240"/>
    </location>
</feature>
<evidence type="ECO:0000313" key="3">
    <source>
        <dbReference type="Proteomes" id="UP000601435"/>
    </source>
</evidence>
<dbReference type="EMBL" id="CAJNJA010049691">
    <property type="protein sequence ID" value="CAE7838160.1"/>
    <property type="molecule type" value="Genomic_DNA"/>
</dbReference>
<feature type="compositionally biased region" description="Basic and acidic residues" evidence="1">
    <location>
        <begin position="36"/>
        <end position="82"/>
    </location>
</feature>
<evidence type="ECO:0000313" key="2">
    <source>
        <dbReference type="EMBL" id="CAE7838160.1"/>
    </source>
</evidence>
<feature type="compositionally biased region" description="Low complexity" evidence="1">
    <location>
        <begin position="166"/>
        <end position="175"/>
    </location>
</feature>
<feature type="compositionally biased region" description="Basic residues" evidence="1">
    <location>
        <begin position="230"/>
        <end position="240"/>
    </location>
</feature>
<keyword evidence="3" id="KW-1185">Reference proteome</keyword>
<sequence>AAADDWAPPYWDSDEDEVEEAKQKQKGPKPKHPKLKHEEPKPEQPKLKHEEPKKPEQPKLKHEEPKKPEQPKLKHEETKPEQPKLSSGPEYESGWDAGSGRAWRKALSKGRSGPVEWSMDPEVDESRDPLDPIVCVFADGMAVEIPHMTQEDLAARMTKSQKKPKAAAPSASSKAGKSEEKPAASNSGKAEQGEDSEREAPDPRKNDNPLIAELMADSIIPGEGFETKVQYKKQSKRNAI</sequence>
<name>A0A812ZRI2_9DINO</name>
<feature type="region of interest" description="Disordered" evidence="1">
    <location>
        <begin position="1"/>
        <end position="129"/>
    </location>
</feature>
<organism evidence="2 3">
    <name type="scientific">Symbiodinium necroappetens</name>
    <dbReference type="NCBI Taxonomy" id="1628268"/>
    <lineage>
        <taxon>Eukaryota</taxon>
        <taxon>Sar</taxon>
        <taxon>Alveolata</taxon>
        <taxon>Dinophyceae</taxon>
        <taxon>Suessiales</taxon>
        <taxon>Symbiodiniaceae</taxon>
        <taxon>Symbiodinium</taxon>
    </lineage>
</organism>
<reference evidence="2" key="1">
    <citation type="submission" date="2021-02" db="EMBL/GenBank/DDBJ databases">
        <authorList>
            <person name="Dougan E. K."/>
            <person name="Rhodes N."/>
            <person name="Thang M."/>
            <person name="Chan C."/>
        </authorList>
    </citation>
    <scope>NUCLEOTIDE SEQUENCE</scope>
</reference>
<comment type="caution">
    <text evidence="2">The sequence shown here is derived from an EMBL/GenBank/DDBJ whole genome shotgun (WGS) entry which is preliminary data.</text>
</comment>
<dbReference type="Proteomes" id="UP000601435">
    <property type="component" value="Unassembled WGS sequence"/>
</dbReference>
<gene>
    <name evidence="2" type="ORF">SNEC2469_LOCUS25295</name>
</gene>
<dbReference type="OrthoDB" id="437551at2759"/>
<feature type="compositionally biased region" description="Basic and acidic residues" evidence="1">
    <location>
        <begin position="198"/>
        <end position="207"/>
    </location>
</feature>
<feature type="compositionally biased region" description="Low complexity" evidence="1">
    <location>
        <begin position="1"/>
        <end position="11"/>
    </location>
</feature>